<dbReference type="STRING" id="446470.Snas_1759"/>
<organism evidence="2 3">
    <name type="scientific">Stackebrandtia nassauensis (strain DSM 44728 / CIP 108903 / NRRL B-16338 / NBRC 102104 / LLR-40K-21)</name>
    <dbReference type="NCBI Taxonomy" id="446470"/>
    <lineage>
        <taxon>Bacteria</taxon>
        <taxon>Bacillati</taxon>
        <taxon>Actinomycetota</taxon>
        <taxon>Actinomycetes</taxon>
        <taxon>Glycomycetales</taxon>
        <taxon>Glycomycetaceae</taxon>
        <taxon>Stackebrandtia</taxon>
    </lineage>
</organism>
<name>D3PY90_STANL</name>
<sequence length="41" mass="4552">MDYTDEVEDYEPEDTLEGSTEDELLAEDEDVLADDEGEPGA</sequence>
<dbReference type="EMBL" id="CP001778">
    <property type="protein sequence ID" value="ADD41457.1"/>
    <property type="molecule type" value="Genomic_DNA"/>
</dbReference>
<evidence type="ECO:0000313" key="2">
    <source>
        <dbReference type="EMBL" id="ADD41457.1"/>
    </source>
</evidence>
<proteinExistence type="predicted"/>
<reference evidence="2 3" key="1">
    <citation type="journal article" date="2009" name="Stand. Genomic Sci.">
        <title>Complete genome sequence of Stackebrandtia nassauensis type strain (LLR-40K-21).</title>
        <authorList>
            <person name="Munk C."/>
            <person name="Lapidus A."/>
            <person name="Copeland A."/>
            <person name="Jando M."/>
            <person name="Mayilraj S."/>
            <person name="Glavina Del Rio T."/>
            <person name="Nolan M."/>
            <person name="Chen F."/>
            <person name="Lucas S."/>
            <person name="Tice H."/>
            <person name="Cheng J.F."/>
            <person name="Han C."/>
            <person name="Detter J.C."/>
            <person name="Bruce D."/>
            <person name="Goodwin L."/>
            <person name="Chain P."/>
            <person name="Pitluck S."/>
            <person name="Goker M."/>
            <person name="Ovchinikova G."/>
            <person name="Pati A."/>
            <person name="Ivanova N."/>
            <person name="Mavromatis K."/>
            <person name="Chen A."/>
            <person name="Palaniappan K."/>
            <person name="Land M."/>
            <person name="Hauser L."/>
            <person name="Chang Y.J."/>
            <person name="Jeffries C.D."/>
            <person name="Bristow J."/>
            <person name="Eisen J.A."/>
            <person name="Markowitz V."/>
            <person name="Hugenholtz P."/>
            <person name="Kyrpides N.C."/>
            <person name="Klenk H.P."/>
        </authorList>
    </citation>
    <scope>NUCLEOTIDE SEQUENCE [LARGE SCALE GENOMIC DNA]</scope>
    <source>
        <strain evidence="3">DSM 44728 / CIP 108903 / NRRL B-16338 / NBRC 102104 / LLR-40K-21</strain>
    </source>
</reference>
<protein>
    <submittedName>
        <fullName evidence="2">Uncharacterized protein</fullName>
    </submittedName>
</protein>
<keyword evidence="3" id="KW-1185">Reference proteome</keyword>
<dbReference type="AlphaFoldDB" id="D3PY90"/>
<accession>D3PY90</accession>
<evidence type="ECO:0000313" key="3">
    <source>
        <dbReference type="Proteomes" id="UP000000844"/>
    </source>
</evidence>
<dbReference type="RefSeq" id="WP_013017028.1">
    <property type="nucleotide sequence ID" value="NC_013947.1"/>
</dbReference>
<dbReference type="Proteomes" id="UP000000844">
    <property type="component" value="Chromosome"/>
</dbReference>
<dbReference type="HOGENOM" id="CLU_3276980_0_0_11"/>
<dbReference type="KEGG" id="sna:Snas_1759"/>
<evidence type="ECO:0000256" key="1">
    <source>
        <dbReference type="SAM" id="MobiDB-lite"/>
    </source>
</evidence>
<feature type="region of interest" description="Disordered" evidence="1">
    <location>
        <begin position="1"/>
        <end position="41"/>
    </location>
</feature>
<gene>
    <name evidence="2" type="ordered locus">Snas_1759</name>
</gene>